<comment type="caution">
    <text evidence="3">The sequence shown here is derived from an EMBL/GenBank/DDBJ whole genome shotgun (WGS) entry which is preliminary data.</text>
</comment>
<dbReference type="PANTHER" id="PTHR43818">
    <property type="entry name" value="BCDNA.GH03377"/>
    <property type="match status" value="1"/>
</dbReference>
<dbReference type="EMBL" id="QTJU01000005">
    <property type="protein sequence ID" value="RFM27354.1"/>
    <property type="molecule type" value="Genomic_DNA"/>
</dbReference>
<dbReference type="Gene3D" id="3.40.50.720">
    <property type="entry name" value="NAD(P)-binding Rossmann-like Domain"/>
    <property type="match status" value="1"/>
</dbReference>
<dbReference type="RefSeq" id="WP_116848112.1">
    <property type="nucleotide sequence ID" value="NZ_QTJU01000005.1"/>
</dbReference>
<dbReference type="AlphaFoldDB" id="A0A3E1NHN6"/>
<dbReference type="InterPro" id="IPR000683">
    <property type="entry name" value="Gfo/Idh/MocA-like_OxRdtase_N"/>
</dbReference>
<feature type="domain" description="Gfo/Idh/MocA-like oxidoreductase N-terminal" evidence="1">
    <location>
        <begin position="46"/>
        <end position="173"/>
    </location>
</feature>
<dbReference type="Pfam" id="PF01408">
    <property type="entry name" value="GFO_IDH_MocA"/>
    <property type="match status" value="1"/>
</dbReference>
<dbReference type="SUPFAM" id="SSF55347">
    <property type="entry name" value="Glyceraldehyde-3-phosphate dehydrogenase-like, C-terminal domain"/>
    <property type="match status" value="1"/>
</dbReference>
<evidence type="ECO:0000313" key="3">
    <source>
        <dbReference type="EMBL" id="RFM27354.1"/>
    </source>
</evidence>
<proteinExistence type="predicted"/>
<protein>
    <submittedName>
        <fullName evidence="3">Gfo/Idh/MocA family oxidoreductase</fullName>
    </submittedName>
</protein>
<name>A0A3E1NHN6_9BACT</name>
<accession>A0A3E1NHN6</accession>
<sequence>MTTPTSASFSRRRFVKNIAAAGIGFSIIPRYVMGRGFTAPSDRITLGFIGTGKQARGLINSFAPKAQAVAAADVDAQKLALFKSNTEKLYAAGKGLAGFKTLDTYADFRELLARRDIDAVVIATPDHWHAVHTIMAANTGKHVYCEKPLAHSIEEGRAMVNAVKRNNIVLQTGSMQRSWKNFRQACELVRNGYIGDVKEVLVNVGKPAIADDLPEQPVPAALNWDAWVGPAPFKAFNAELAPPVEKDIFPNWRNYREYGGGILSDWGAHMFDIAQWALGMDRSAPVQFYPPDGKEHQYLTMVYANGVVMKHQDFGRNFGVRFIGSKGTLDISRDYLDSNPANIATAIIPDNAVRLYHSDDHYQDWLDGIKNNRQPICDVETGHRTASVCCLANITYWLNRPLQWNPEQEKFVNDDAANALVKANIRAPWKIV</sequence>
<dbReference type="InterPro" id="IPR043906">
    <property type="entry name" value="Gfo/Idh/MocA_OxRdtase_bact_C"/>
</dbReference>
<dbReference type="GO" id="GO:0000166">
    <property type="term" value="F:nucleotide binding"/>
    <property type="evidence" value="ECO:0007669"/>
    <property type="project" value="InterPro"/>
</dbReference>
<dbReference type="PANTHER" id="PTHR43818:SF5">
    <property type="entry name" value="OXIDOREDUCTASE FAMILY PROTEIN"/>
    <property type="match status" value="1"/>
</dbReference>
<dbReference type="SUPFAM" id="SSF51735">
    <property type="entry name" value="NAD(P)-binding Rossmann-fold domains"/>
    <property type="match status" value="1"/>
</dbReference>
<reference evidence="3 4" key="1">
    <citation type="submission" date="2018-08" db="EMBL/GenBank/DDBJ databases">
        <title>Chitinophagaceae sp. K23C18032701, a novel bacterium isolated from forest soil.</title>
        <authorList>
            <person name="Wang C."/>
        </authorList>
    </citation>
    <scope>NUCLEOTIDE SEQUENCE [LARGE SCALE GENOMIC DNA]</scope>
    <source>
        <strain evidence="3 4">K23C18032701</strain>
    </source>
</reference>
<feature type="domain" description="Gfo/Idh/MocA-like oxidoreductase bacterial type C-terminal" evidence="2">
    <location>
        <begin position="211"/>
        <end position="431"/>
    </location>
</feature>
<organism evidence="3 4">
    <name type="scientific">Deminuibacter soli</name>
    <dbReference type="NCBI Taxonomy" id="2291815"/>
    <lineage>
        <taxon>Bacteria</taxon>
        <taxon>Pseudomonadati</taxon>
        <taxon>Bacteroidota</taxon>
        <taxon>Chitinophagia</taxon>
        <taxon>Chitinophagales</taxon>
        <taxon>Chitinophagaceae</taxon>
        <taxon>Deminuibacter</taxon>
    </lineage>
</organism>
<dbReference type="Gene3D" id="3.30.360.10">
    <property type="entry name" value="Dihydrodipicolinate Reductase, domain 2"/>
    <property type="match status" value="1"/>
</dbReference>
<dbReference type="InterPro" id="IPR050463">
    <property type="entry name" value="Gfo/Idh/MocA_oxidrdct_glycsds"/>
</dbReference>
<evidence type="ECO:0000259" key="2">
    <source>
        <dbReference type="Pfam" id="PF19051"/>
    </source>
</evidence>
<dbReference type="InterPro" id="IPR036291">
    <property type="entry name" value="NAD(P)-bd_dom_sf"/>
</dbReference>
<dbReference type="OrthoDB" id="9763611at2"/>
<evidence type="ECO:0000313" key="4">
    <source>
        <dbReference type="Proteomes" id="UP000261284"/>
    </source>
</evidence>
<dbReference type="Proteomes" id="UP000261284">
    <property type="component" value="Unassembled WGS sequence"/>
</dbReference>
<keyword evidence="4" id="KW-1185">Reference proteome</keyword>
<gene>
    <name evidence="3" type="ORF">DXN05_15135</name>
</gene>
<evidence type="ECO:0000259" key="1">
    <source>
        <dbReference type="Pfam" id="PF01408"/>
    </source>
</evidence>
<dbReference type="Pfam" id="PF19051">
    <property type="entry name" value="GFO_IDH_MocA_C2"/>
    <property type="match status" value="1"/>
</dbReference>